<proteinExistence type="predicted"/>
<dbReference type="AlphaFoldDB" id="A0A8S3BW69"/>
<dbReference type="Proteomes" id="UP000681967">
    <property type="component" value="Unassembled WGS sequence"/>
</dbReference>
<name>A0A8S3BW69_9BILA</name>
<reference evidence="1" key="1">
    <citation type="submission" date="2021-02" db="EMBL/GenBank/DDBJ databases">
        <authorList>
            <person name="Nowell W R."/>
        </authorList>
    </citation>
    <scope>NUCLEOTIDE SEQUENCE</scope>
</reference>
<sequence length="73" mass="7917">CDFRTPTASNRTPPNLISPRTTITTWQAQAKSRLDAAAAAAAAIAASKTNDSSFILSMNINNNELQDKLQRVR</sequence>
<feature type="non-terminal residue" evidence="1">
    <location>
        <position position="1"/>
    </location>
</feature>
<evidence type="ECO:0000313" key="2">
    <source>
        <dbReference type="Proteomes" id="UP000681967"/>
    </source>
</evidence>
<organism evidence="1 2">
    <name type="scientific">Rotaria magnacalcarata</name>
    <dbReference type="NCBI Taxonomy" id="392030"/>
    <lineage>
        <taxon>Eukaryota</taxon>
        <taxon>Metazoa</taxon>
        <taxon>Spiralia</taxon>
        <taxon>Gnathifera</taxon>
        <taxon>Rotifera</taxon>
        <taxon>Eurotatoria</taxon>
        <taxon>Bdelloidea</taxon>
        <taxon>Philodinida</taxon>
        <taxon>Philodinidae</taxon>
        <taxon>Rotaria</taxon>
    </lineage>
</organism>
<gene>
    <name evidence="1" type="ORF">BYL167_LOCUS50719</name>
</gene>
<accession>A0A8S3BW69</accession>
<evidence type="ECO:0000313" key="1">
    <source>
        <dbReference type="EMBL" id="CAF4865061.1"/>
    </source>
</evidence>
<comment type="caution">
    <text evidence="1">The sequence shown here is derived from an EMBL/GenBank/DDBJ whole genome shotgun (WGS) entry which is preliminary data.</text>
</comment>
<dbReference type="EMBL" id="CAJOBH010156815">
    <property type="protein sequence ID" value="CAF4865061.1"/>
    <property type="molecule type" value="Genomic_DNA"/>
</dbReference>
<protein>
    <submittedName>
        <fullName evidence="1">Uncharacterized protein</fullName>
    </submittedName>
</protein>